<reference evidence="2" key="1">
    <citation type="submission" date="2024-05" db="EMBL/GenBank/DDBJ databases">
        <title>30 novel species of actinomycetes from the DSMZ collection.</title>
        <authorList>
            <person name="Nouioui I."/>
        </authorList>
    </citation>
    <scope>NUCLEOTIDE SEQUENCE</scope>
    <source>
        <strain evidence="2">DSM 41529</strain>
    </source>
</reference>
<dbReference type="Gene3D" id="1.10.260.40">
    <property type="entry name" value="lambda repressor-like DNA-binding domains"/>
    <property type="match status" value="1"/>
</dbReference>
<dbReference type="RefSeq" id="WP_311727704.1">
    <property type="nucleotide sequence ID" value="NZ_JAVRFD010000018.1"/>
</dbReference>
<sequence>MTWKKSVMPKSVYRRQLAARLRELREDSELTLAEVSGRVEVSAGSLSRIETGDRGTTPVLVKALLDCYGVNDEAVREDILDLVRADQARKRPWWKKYAAVVNTTQYGGYLTLESSAVSMRSYEPLLIPGLLQTEGYARAIITEMRSELTARQVEALVKVRLRRQELLHGEAPPKLWVVIDEAAIRRHVGSAEVMRQQIEHLLATCEQPHITMQFLAFELGAHAGLYGSFVLMDFQNPTPEVVWTENLTNSVCFEDPKDVERYADVFDHLRARALGPSETRRRFRELSKELE</sequence>
<dbReference type="Proteomes" id="UP001180754">
    <property type="component" value="Unassembled WGS sequence"/>
</dbReference>
<dbReference type="CDD" id="cd00093">
    <property type="entry name" value="HTH_XRE"/>
    <property type="match status" value="1"/>
</dbReference>
<dbReference type="PROSITE" id="PS50943">
    <property type="entry name" value="HTH_CROC1"/>
    <property type="match status" value="1"/>
</dbReference>
<dbReference type="SMART" id="SM00530">
    <property type="entry name" value="HTH_XRE"/>
    <property type="match status" value="1"/>
</dbReference>
<accession>A0ABU2XP15</accession>
<gene>
    <name evidence="2" type="ORF">RND15_31440</name>
</gene>
<evidence type="ECO:0000259" key="1">
    <source>
        <dbReference type="PROSITE" id="PS50943"/>
    </source>
</evidence>
<dbReference type="InterPro" id="IPR043917">
    <property type="entry name" value="DUF5753"/>
</dbReference>
<dbReference type="SUPFAM" id="SSF47413">
    <property type="entry name" value="lambda repressor-like DNA-binding domains"/>
    <property type="match status" value="1"/>
</dbReference>
<dbReference type="EMBL" id="JAVRFD010000018">
    <property type="protein sequence ID" value="MDT0547184.1"/>
    <property type="molecule type" value="Genomic_DNA"/>
</dbReference>
<evidence type="ECO:0000313" key="3">
    <source>
        <dbReference type="Proteomes" id="UP001180754"/>
    </source>
</evidence>
<organism evidence="2 3">
    <name type="scientific">Streptomyces lonegramiae</name>
    <dbReference type="NCBI Taxonomy" id="3075524"/>
    <lineage>
        <taxon>Bacteria</taxon>
        <taxon>Bacillati</taxon>
        <taxon>Actinomycetota</taxon>
        <taxon>Actinomycetes</taxon>
        <taxon>Kitasatosporales</taxon>
        <taxon>Streptomycetaceae</taxon>
        <taxon>Streptomyces</taxon>
    </lineage>
</organism>
<feature type="domain" description="HTH cro/C1-type" evidence="1">
    <location>
        <begin position="21"/>
        <end position="75"/>
    </location>
</feature>
<name>A0ABU2XP15_9ACTN</name>
<dbReference type="InterPro" id="IPR001387">
    <property type="entry name" value="Cro/C1-type_HTH"/>
</dbReference>
<dbReference type="InterPro" id="IPR010982">
    <property type="entry name" value="Lambda_DNA-bd_dom_sf"/>
</dbReference>
<proteinExistence type="predicted"/>
<dbReference type="Pfam" id="PF13560">
    <property type="entry name" value="HTH_31"/>
    <property type="match status" value="1"/>
</dbReference>
<protein>
    <submittedName>
        <fullName evidence="2">Helix-turn-helix transcriptional regulator</fullName>
    </submittedName>
</protein>
<dbReference type="Pfam" id="PF19054">
    <property type="entry name" value="DUF5753"/>
    <property type="match status" value="1"/>
</dbReference>
<evidence type="ECO:0000313" key="2">
    <source>
        <dbReference type="EMBL" id="MDT0547184.1"/>
    </source>
</evidence>
<keyword evidence="3" id="KW-1185">Reference proteome</keyword>
<comment type="caution">
    <text evidence="2">The sequence shown here is derived from an EMBL/GenBank/DDBJ whole genome shotgun (WGS) entry which is preliminary data.</text>
</comment>